<evidence type="ECO:0000313" key="4">
    <source>
        <dbReference type="Proteomes" id="UP001595912"/>
    </source>
</evidence>
<evidence type="ECO:0000256" key="1">
    <source>
        <dbReference type="SAM" id="MobiDB-lite"/>
    </source>
</evidence>
<feature type="transmembrane region" description="Helical" evidence="2">
    <location>
        <begin position="52"/>
        <end position="74"/>
    </location>
</feature>
<protein>
    <recommendedName>
        <fullName evidence="5">DUF5666 domain-containing protein</fullName>
    </recommendedName>
</protein>
<dbReference type="EMBL" id="JBHSIU010000005">
    <property type="protein sequence ID" value="MFC4996935.1"/>
    <property type="molecule type" value="Genomic_DNA"/>
</dbReference>
<keyword evidence="2" id="KW-1133">Transmembrane helix</keyword>
<keyword evidence="2" id="KW-0812">Transmembrane</keyword>
<sequence>MNNTEQTTPVWAEPVAVNGTPVPHLTEPSVAPVQNGAPTVQAPGRSSRLKTAIVGAVAVLIIGGGGFAVIRAAGDNGASTSQQTGVQGAQGAQGAPGGGQGAAGGMGGGGTGGGMGRGANGLAGVLYGDFVASDGNGGTVTRRMQTGTVTAVSASSITAKSADGHATTFAVTSSTTVGGGGAIGDVKVGDTVTVVGTLSGEAATATTITDSTLNQANGGGQQGGQPPATN</sequence>
<feature type="compositionally biased region" description="Low complexity" evidence="1">
    <location>
        <begin position="82"/>
        <end position="93"/>
    </location>
</feature>
<feature type="region of interest" description="Disordered" evidence="1">
    <location>
        <begin position="27"/>
        <end position="46"/>
    </location>
</feature>
<feature type="region of interest" description="Disordered" evidence="1">
    <location>
        <begin position="77"/>
        <end position="106"/>
    </location>
</feature>
<evidence type="ECO:0008006" key="5">
    <source>
        <dbReference type="Google" id="ProtNLM"/>
    </source>
</evidence>
<evidence type="ECO:0000313" key="3">
    <source>
        <dbReference type="EMBL" id="MFC4996935.1"/>
    </source>
</evidence>
<reference evidence="4" key="1">
    <citation type="journal article" date="2019" name="Int. J. Syst. Evol. Microbiol.">
        <title>The Global Catalogue of Microorganisms (GCM) 10K type strain sequencing project: providing services to taxonomists for standard genome sequencing and annotation.</title>
        <authorList>
            <consortium name="The Broad Institute Genomics Platform"/>
            <consortium name="The Broad Institute Genome Sequencing Center for Infectious Disease"/>
            <person name="Wu L."/>
            <person name="Ma J."/>
        </authorList>
    </citation>
    <scope>NUCLEOTIDE SEQUENCE [LARGE SCALE GENOMIC DNA]</scope>
    <source>
        <strain evidence="4">CGMCC 4.7152</strain>
    </source>
</reference>
<keyword evidence="2" id="KW-0472">Membrane</keyword>
<proteinExistence type="predicted"/>
<accession>A0ABV9VMZ4</accession>
<feature type="region of interest" description="Disordered" evidence="1">
    <location>
        <begin position="209"/>
        <end position="230"/>
    </location>
</feature>
<comment type="caution">
    <text evidence="3">The sequence shown here is derived from an EMBL/GenBank/DDBJ whole genome shotgun (WGS) entry which is preliminary data.</text>
</comment>
<organism evidence="3 4">
    <name type="scientific">Dactylosporangium cerinum</name>
    <dbReference type="NCBI Taxonomy" id="1434730"/>
    <lineage>
        <taxon>Bacteria</taxon>
        <taxon>Bacillati</taxon>
        <taxon>Actinomycetota</taxon>
        <taxon>Actinomycetes</taxon>
        <taxon>Micromonosporales</taxon>
        <taxon>Micromonosporaceae</taxon>
        <taxon>Dactylosporangium</taxon>
    </lineage>
</organism>
<gene>
    <name evidence="3" type="ORF">ACFPIJ_03740</name>
</gene>
<feature type="compositionally biased region" description="Gly residues" evidence="1">
    <location>
        <begin position="94"/>
        <end position="106"/>
    </location>
</feature>
<name>A0ABV9VMZ4_9ACTN</name>
<dbReference type="Proteomes" id="UP001595912">
    <property type="component" value="Unassembled WGS sequence"/>
</dbReference>
<evidence type="ECO:0000256" key="2">
    <source>
        <dbReference type="SAM" id="Phobius"/>
    </source>
</evidence>
<keyword evidence="4" id="KW-1185">Reference proteome</keyword>
<dbReference type="RefSeq" id="WP_380113159.1">
    <property type="nucleotide sequence ID" value="NZ_JBHSIU010000005.1"/>
</dbReference>